<protein>
    <recommendedName>
        <fullName evidence="3">Phosphohydrolase</fullName>
    </recommendedName>
</protein>
<organism evidence="1 2">
    <name type="scientific">Candidatus Desulfatibia profunda</name>
    <dbReference type="NCBI Taxonomy" id="2841695"/>
    <lineage>
        <taxon>Bacteria</taxon>
        <taxon>Pseudomonadati</taxon>
        <taxon>Thermodesulfobacteriota</taxon>
        <taxon>Desulfobacteria</taxon>
        <taxon>Desulfobacterales</taxon>
        <taxon>Desulfobacterales incertae sedis</taxon>
        <taxon>Candidatus Desulfatibia</taxon>
    </lineage>
</organism>
<evidence type="ECO:0008006" key="3">
    <source>
        <dbReference type="Google" id="ProtNLM"/>
    </source>
</evidence>
<accession>A0A8J6NRF0</accession>
<dbReference type="EMBL" id="JACNJH010000101">
    <property type="protein sequence ID" value="MBC8360687.1"/>
    <property type="molecule type" value="Genomic_DNA"/>
</dbReference>
<gene>
    <name evidence="1" type="ORF">H8E23_04760</name>
</gene>
<evidence type="ECO:0000313" key="1">
    <source>
        <dbReference type="EMBL" id="MBC8360687.1"/>
    </source>
</evidence>
<dbReference type="AlphaFoldDB" id="A0A8J6NRF0"/>
<comment type="caution">
    <text evidence="1">The sequence shown here is derived from an EMBL/GenBank/DDBJ whole genome shotgun (WGS) entry which is preliminary data.</text>
</comment>
<reference evidence="1 2" key="1">
    <citation type="submission" date="2020-08" db="EMBL/GenBank/DDBJ databases">
        <title>Bridging the membrane lipid divide: bacteria of the FCB group superphylum have the potential to synthesize archaeal ether lipids.</title>
        <authorList>
            <person name="Villanueva L."/>
            <person name="Von Meijenfeldt F.A.B."/>
            <person name="Westbye A.B."/>
            <person name="Yadav S."/>
            <person name="Hopmans E.C."/>
            <person name="Dutilh B.E."/>
            <person name="Sinninghe Damste J.S."/>
        </authorList>
    </citation>
    <scope>NUCLEOTIDE SEQUENCE [LARGE SCALE GENOMIC DNA]</scope>
    <source>
        <strain evidence="1">NIOZ-UU30</strain>
    </source>
</reference>
<dbReference type="Proteomes" id="UP000603434">
    <property type="component" value="Unassembled WGS sequence"/>
</dbReference>
<proteinExistence type="predicted"/>
<sequence>MTTPKHCPGFESFKSLKSFACKCPACGAEKEIFSDEFDTTHVCDVCKKPIDFTQCTLEGQA</sequence>
<name>A0A8J6NRF0_9BACT</name>
<evidence type="ECO:0000313" key="2">
    <source>
        <dbReference type="Proteomes" id="UP000603434"/>
    </source>
</evidence>